<protein>
    <submittedName>
        <fullName evidence="1">Nematicidal protein</fullName>
    </submittedName>
    <submittedName>
        <fullName evidence="2">RHS Repeat protein</fullName>
    </submittedName>
</protein>
<dbReference type="Proteomes" id="UP001177592">
    <property type="component" value="Chromosome"/>
</dbReference>
<keyword evidence="5" id="KW-1185">Reference proteome</keyword>
<dbReference type="NCBIfam" id="TIGR01643">
    <property type="entry name" value="YD_repeat_2x"/>
    <property type="match status" value="1"/>
</dbReference>
<dbReference type="Proteomes" id="UP000295134">
    <property type="component" value="Chromosome"/>
</dbReference>
<proteinExistence type="predicted"/>
<dbReference type="Pfam" id="PF05593">
    <property type="entry name" value="RHS_repeat"/>
    <property type="match status" value="1"/>
</dbReference>
<evidence type="ECO:0000313" key="2">
    <source>
        <dbReference type="EMBL" id="QBY43811.1"/>
    </source>
</evidence>
<dbReference type="Gene3D" id="2.180.10.10">
    <property type="entry name" value="RHS repeat-associated core"/>
    <property type="match status" value="1"/>
</dbReference>
<accession>D2TXJ2</accession>
<dbReference type="EMBL" id="CP038613">
    <property type="protein sequence ID" value="QBY43811.1"/>
    <property type="molecule type" value="Genomic_DNA"/>
</dbReference>
<reference evidence="3" key="3">
    <citation type="submission" date="2023-04" db="EMBL/GenBank/DDBJ databases">
        <title>Genome dynamics across the evolutionary transition to endosymbiosis.</title>
        <authorList>
            <person name="Siozios S."/>
            <person name="Nadal-Jimenez P."/>
            <person name="Azagi T."/>
            <person name="Sprong H."/>
            <person name="Frost C.L."/>
            <person name="Parratt S.R."/>
            <person name="Taylor G."/>
            <person name="Brettell L."/>
            <person name="Lew K.C."/>
            <person name="Croft L."/>
            <person name="King K.C."/>
            <person name="Brockhurst M.A."/>
            <person name="Hypsa V."/>
            <person name="Novakova E."/>
            <person name="Darby A.C."/>
            <person name="Hurst G.D.D."/>
        </authorList>
    </citation>
    <scope>NUCLEOTIDE SEQUENCE</scope>
    <source>
        <strain evidence="3">ANv_CAN</strain>
    </source>
</reference>
<dbReference type="RefSeq" id="WP_026823093.1">
    <property type="nucleotide sequence ID" value="NZ_CP038613.1"/>
</dbReference>
<gene>
    <name evidence="1" type="ORF">ARN_08140</name>
    <name evidence="2" type="ORF">ArsFIN_23800</name>
    <name evidence="3" type="ORF">QE258_10840</name>
</gene>
<evidence type="ECO:0000313" key="1">
    <source>
        <dbReference type="EMBL" id="CBA72109.1"/>
    </source>
</evidence>
<dbReference type="GeneID" id="96877433"/>
<reference evidence="1" key="1">
    <citation type="journal article" date="2010" name="Insect Mol. Biol.">
        <title>The draft genome sequence of Arsenophonus nasoniae, son-killer bacterium of Nasonia vitripennis, reveals genes associated with virulence and symbiosis.</title>
        <authorList>
            <person name="Wilkes T."/>
            <person name="Darby A.C."/>
            <person name="Choi J."/>
            <person name="Colborne J.K."/>
            <person name="Werren J.H."/>
            <person name="Hurst G.D.D."/>
        </authorList>
    </citation>
    <scope>NUCLEOTIDE SEQUENCE</scope>
</reference>
<reference evidence="2 4" key="2">
    <citation type="submission" date="2019-03" db="EMBL/GenBank/DDBJ databases">
        <title>Long-read sequencing reveals hyperdense prophage content in a complex bacterial symbiont genome.</title>
        <authorList>
            <person name="Frost C.L."/>
            <person name="Siozios S."/>
            <person name="Nadal-Jimenez P."/>
            <person name="Brockhurst M.A."/>
            <person name="King K.C."/>
            <person name="Darby A.C."/>
            <person name="Hurst G.D.D."/>
        </authorList>
    </citation>
    <scope>NUCLEOTIDE SEQUENCE [LARGE SCALE GENOMIC DNA]</scope>
    <source>
        <strain evidence="2 4">FIN</strain>
    </source>
</reference>
<dbReference type="InterPro" id="IPR006530">
    <property type="entry name" value="YD"/>
</dbReference>
<organism evidence="1">
    <name type="scientific">Arsenophonus nasoniae</name>
    <name type="common">son-killer infecting Nasonia vitripennis</name>
    <dbReference type="NCBI Taxonomy" id="638"/>
    <lineage>
        <taxon>Bacteria</taxon>
        <taxon>Pseudomonadati</taxon>
        <taxon>Pseudomonadota</taxon>
        <taxon>Gammaproteobacteria</taxon>
        <taxon>Enterobacterales</taxon>
        <taxon>Morganellaceae</taxon>
        <taxon>Arsenophonus</taxon>
    </lineage>
</organism>
<dbReference type="KEGG" id="ans:ArsFIN_23800"/>
<dbReference type="InterPro" id="IPR031325">
    <property type="entry name" value="RHS_repeat"/>
</dbReference>
<dbReference type="EMBL" id="CP123523">
    <property type="protein sequence ID" value="WGM04158.1"/>
    <property type="molecule type" value="Genomic_DNA"/>
</dbReference>
<evidence type="ECO:0000313" key="5">
    <source>
        <dbReference type="Proteomes" id="UP001177592"/>
    </source>
</evidence>
<dbReference type="AlphaFoldDB" id="D2TXJ2"/>
<dbReference type="EMBL" id="FN545172">
    <property type="protein sequence ID" value="CBA72109.1"/>
    <property type="molecule type" value="Genomic_DNA"/>
</dbReference>
<sequence length="999" mass="114876">MEAIHHSQAFNFTSAVTGQVDPRPGIFGVNIPIAHIIGNDHMGPELPLTLSYSPLDNNDATYGLGFSDNLTRYNIESRILTLSTGQSYHVKEEKSECTFSHAEPKNFKLLKKNNALWVVYNTGISEKLTDYDTADNIKVVREIYSPAGNKLILDWENFGGFPRLISVSDQRDILLSVSYSSAGESISFDIWPYSDENYSITLVQKGIFLSTVTINTQQQLLTWSLAYSKYGRSSLRHKFLTQITTPTGLVERVEYKRNGHRLPQNHQLDNGAHSPVIIFDRLPYLPYVRSHIIEPSFGVLKQITSYEYSDKNFLGYGGQINELTLYGQDYLYNVENNYQYDSIAIQHNWTENESYLTIRTYNSFHLMIEQKQQTKADNGNILCEKVNQIKYYADVTKSFAEQVPQYQMPKEHTVTWRADGDYRVEKSLSEYDEYCNIILQQDFDETKTLFTYYDVNGEAGTCPAEPNGFKRFLKEQTIYPAKSDFQTPIRKTQYKYDSYPIRNSDSLLADKMVLLSAEYYFSDNAPIRREEIQYYKDATSTNHGRLLEKNVWVNENGNETASFKEQYQWSTLNNNSQIRCITKLTGLKDNLSVSKEQCWTSRAYRLIMEKDTQNNITQYSYNKLGQIISNTLNFDTQYENRMEYSWSFGESGIPISVMMTDTFGNAYKINMDGQGRLVEKYYFTQQVPHGFKIEARQYNLFGKLSSTTHYDLLNPGEASENICQTTVSLKYDHWKENVSQEYNNETLVNDIYDPVKNLSWQQIVSLVDNRDVSSIIKKEYNTRGQLIRLVQLKTDTVTKYTVWQFFYDGLGRIRKTIDESDNITLFEYDEFDRVTKQILADGTTIKKGYKDGLPIQISLTAKEGTEKILGTQQFDSLGRLTSSQIGGRNVTLYYQGASPAPHQVTNADGSVINYQYIPALNNAIAEIRFGEITRKLEYEAVSGRLNKISENTGMSHTFIYNAAGQLNQEQITLPNQVQRTNYYRYSLANQLTSYTGADN</sequence>
<evidence type="ECO:0000313" key="4">
    <source>
        <dbReference type="Proteomes" id="UP000295134"/>
    </source>
</evidence>
<evidence type="ECO:0000313" key="3">
    <source>
        <dbReference type="EMBL" id="WGM04158.1"/>
    </source>
</evidence>
<name>D2TXJ2_9GAMM</name>